<dbReference type="Proteomes" id="UP001151002">
    <property type="component" value="Unassembled WGS sequence"/>
</dbReference>
<comment type="caution">
    <text evidence="1">The sequence shown here is derived from an EMBL/GenBank/DDBJ whole genome shotgun (WGS) entry which is preliminary data.</text>
</comment>
<dbReference type="RefSeq" id="WP_267567637.1">
    <property type="nucleotide sequence ID" value="NZ_JAPNTZ010000014.1"/>
</dbReference>
<organism evidence="1 2">
    <name type="scientific">Paractinoplanes pyxinae</name>
    <dbReference type="NCBI Taxonomy" id="2997416"/>
    <lineage>
        <taxon>Bacteria</taxon>
        <taxon>Bacillati</taxon>
        <taxon>Actinomycetota</taxon>
        <taxon>Actinomycetes</taxon>
        <taxon>Micromonosporales</taxon>
        <taxon>Micromonosporaceae</taxon>
        <taxon>Paractinoplanes</taxon>
    </lineage>
</organism>
<name>A0ABT4BC42_9ACTN</name>
<gene>
    <name evidence="1" type="ORF">OWR29_34550</name>
</gene>
<reference evidence="1" key="1">
    <citation type="submission" date="2022-11" db="EMBL/GenBank/DDBJ databases">
        <authorList>
            <person name="Somphong A."/>
            <person name="Phongsopitanun W."/>
        </authorList>
    </citation>
    <scope>NUCLEOTIDE SEQUENCE</scope>
    <source>
        <strain evidence="1">Pm04-4</strain>
    </source>
</reference>
<evidence type="ECO:0000313" key="2">
    <source>
        <dbReference type="Proteomes" id="UP001151002"/>
    </source>
</evidence>
<evidence type="ECO:0000313" key="1">
    <source>
        <dbReference type="EMBL" id="MCY1143145.1"/>
    </source>
</evidence>
<dbReference type="EMBL" id="JAPNTZ010000014">
    <property type="protein sequence ID" value="MCY1143145.1"/>
    <property type="molecule type" value="Genomic_DNA"/>
</dbReference>
<accession>A0ABT4BC42</accession>
<proteinExistence type="predicted"/>
<keyword evidence="2" id="KW-1185">Reference proteome</keyword>
<sequence length="122" mass="13337">MTVHGRMIADGLRPGAEFAPPGTRIVKVFRVDQGNSAGPGQPRFWTIIDFEADDGEAVASALAGSLDPEGGWYADFQDGDDHVVVYAGKVFRYGPDDRDTYVAAVEWGRRVGVPEHQLDWES</sequence>
<protein>
    <submittedName>
        <fullName evidence="1">Uncharacterized protein</fullName>
    </submittedName>
</protein>